<evidence type="ECO:0000313" key="2">
    <source>
        <dbReference type="EMBL" id="QIE60312.1"/>
    </source>
</evidence>
<dbReference type="Proteomes" id="UP000505306">
    <property type="component" value="Chromosome"/>
</dbReference>
<reference evidence="2 3" key="1">
    <citation type="submission" date="2020-02" db="EMBL/GenBank/DDBJ databases">
        <title>Complete genome sequence of Flavobacteriaceae bacterium.</title>
        <authorList>
            <person name="Kim S.-J."/>
            <person name="Kim Y.-S."/>
            <person name="Kim K.-H."/>
        </authorList>
    </citation>
    <scope>NUCLEOTIDE SEQUENCE [LARGE SCALE GENOMIC DNA]</scope>
    <source>
        <strain evidence="2 3">RR4-40</strain>
    </source>
</reference>
<evidence type="ECO:0000256" key="1">
    <source>
        <dbReference type="SAM" id="SignalP"/>
    </source>
</evidence>
<dbReference type="InterPro" id="IPR011050">
    <property type="entry name" value="Pectin_lyase_fold/virulence"/>
</dbReference>
<dbReference type="SMART" id="SM00710">
    <property type="entry name" value="PbH1"/>
    <property type="match status" value="4"/>
</dbReference>
<keyword evidence="3" id="KW-1185">Reference proteome</keyword>
<dbReference type="Gene3D" id="2.160.20.10">
    <property type="entry name" value="Single-stranded right-handed beta-helix, Pectin lyase-like"/>
    <property type="match status" value="1"/>
</dbReference>
<dbReference type="AlphaFoldDB" id="A0A6G6GP35"/>
<feature type="signal peptide" evidence="1">
    <location>
        <begin position="1"/>
        <end position="19"/>
    </location>
</feature>
<name>A0A6G6GP35_9FLAO</name>
<dbReference type="InterPro" id="IPR012334">
    <property type="entry name" value="Pectin_lyas_fold"/>
</dbReference>
<gene>
    <name evidence="2" type="ORF">G5B37_12290</name>
</gene>
<dbReference type="EMBL" id="CP049057">
    <property type="protein sequence ID" value="QIE60312.1"/>
    <property type="molecule type" value="Genomic_DNA"/>
</dbReference>
<dbReference type="InterPro" id="IPR006626">
    <property type="entry name" value="PbH1"/>
</dbReference>
<dbReference type="RefSeq" id="WP_164680325.1">
    <property type="nucleotide sequence ID" value="NZ_CP049057.1"/>
</dbReference>
<proteinExistence type="predicted"/>
<feature type="chain" id="PRO_5026239265" description="Right handed beta helix domain-containing protein" evidence="1">
    <location>
        <begin position="20"/>
        <end position="459"/>
    </location>
</feature>
<keyword evidence="1" id="KW-0732">Signal</keyword>
<dbReference type="KEGG" id="mgel:G5B37_12290"/>
<protein>
    <recommendedName>
        <fullName evidence="4">Right handed beta helix domain-containing protein</fullName>
    </recommendedName>
</protein>
<dbReference type="SUPFAM" id="SSF51126">
    <property type="entry name" value="Pectin lyase-like"/>
    <property type="match status" value="1"/>
</dbReference>
<evidence type="ECO:0008006" key="4">
    <source>
        <dbReference type="Google" id="ProtNLM"/>
    </source>
</evidence>
<sequence length="459" mass="48303">MKKIITLCMFIAIVQTGIAADLLVPSQYSTIQAAIDAASSGDVILVSPGTYTENINFLGKAITVTSNFHISQNPIDISSTIIDGSQAADPEFGSCVSFVTNENEDSILKGFTITGGTGTKTYNAVEDLYFRTGGGILINQASPTIVYNIIRNNQAIAEAGVAGAGGGGIRMGFGIPVIENNIIKDNMGGYAGGIMIAYCEGAVLKNNIIANNVATGSFNGGGGIYVDWEPITLENNTIVGNYSGDRGGGIISTGTTTIIKNCIIFGNEADVGANQIYKRFGGDAETTYCNIEDGFSGAGSEEGNIDEDPGFIDTNNYYLLPSSACIDAGNPAASFNDLEDPDNLGNALFPSMGTLRNDIGAYGGAGAKEVLSITEIDTSIITKITAPNPYNNEGIRIESSETTFVTIWFYTLLGQSKMIRKDIPISQGVQTIPMKIDSTGLVVVETPRGKRATLKLIKQ</sequence>
<organism evidence="2 3">
    <name type="scientific">Rasiella rasia</name>
    <dbReference type="NCBI Taxonomy" id="2744027"/>
    <lineage>
        <taxon>Bacteria</taxon>
        <taxon>Pseudomonadati</taxon>
        <taxon>Bacteroidota</taxon>
        <taxon>Flavobacteriia</taxon>
        <taxon>Flavobacteriales</taxon>
        <taxon>Flavobacteriaceae</taxon>
        <taxon>Rasiella</taxon>
    </lineage>
</organism>
<accession>A0A6G6GP35</accession>
<evidence type="ECO:0000313" key="3">
    <source>
        <dbReference type="Proteomes" id="UP000505306"/>
    </source>
</evidence>